<keyword evidence="4" id="KW-0396">Initiation factor</keyword>
<dbReference type="GO" id="GO:0017025">
    <property type="term" value="F:TBP-class protein binding"/>
    <property type="evidence" value="ECO:0007669"/>
    <property type="project" value="InterPro"/>
</dbReference>
<name>M0E7K3_9EURY</name>
<comment type="caution">
    <text evidence="4">The sequence shown here is derived from an EMBL/GenBank/DDBJ whole genome shotgun (WGS) entry which is preliminary data.</text>
</comment>
<dbReference type="PANTHER" id="PTHR11618">
    <property type="entry name" value="TRANSCRIPTION INITIATION FACTOR IIB-RELATED"/>
    <property type="match status" value="1"/>
</dbReference>
<keyword evidence="5" id="KW-1185">Reference proteome</keyword>
<evidence type="ECO:0000313" key="4">
    <source>
        <dbReference type="EMBL" id="ELZ43755.1"/>
    </source>
</evidence>
<proteinExistence type="predicted"/>
<sequence>MRRIASGLGLAESLRDQACQLFRSAQAETLLRGRSIESVAAASVFGACRCARAARLLSEVAAHARVADSRVENAYQALNTDLGLPAPPVTTTQFVSRLAAACDCSDPVRRRGRALTEKARDATVTAGVHPAGFAAACLYVAGQEHDSGLTQATVAAAAGVTLTTIQSHRDTLVEQVL</sequence>
<protein>
    <submittedName>
        <fullName evidence="4">Transcription initiation factor IIB</fullName>
    </submittedName>
</protein>
<keyword evidence="2" id="KW-0804">Transcription</keyword>
<keyword evidence="4" id="KW-0648">Protein biosynthesis</keyword>
<evidence type="ECO:0000256" key="1">
    <source>
        <dbReference type="ARBA" id="ARBA00023015"/>
    </source>
</evidence>
<dbReference type="AlphaFoldDB" id="M0E7K3"/>
<dbReference type="Gene3D" id="1.10.472.10">
    <property type="entry name" value="Cyclin-like"/>
    <property type="match status" value="2"/>
</dbReference>
<dbReference type="InterPro" id="IPR000812">
    <property type="entry name" value="TFIIB"/>
</dbReference>
<dbReference type="GO" id="GO:0070897">
    <property type="term" value="P:transcription preinitiation complex assembly"/>
    <property type="evidence" value="ECO:0007669"/>
    <property type="project" value="InterPro"/>
</dbReference>
<dbReference type="Pfam" id="PF00382">
    <property type="entry name" value="TFIIB"/>
    <property type="match status" value="2"/>
</dbReference>
<dbReference type="EMBL" id="AOJK01000041">
    <property type="protein sequence ID" value="ELZ43755.1"/>
    <property type="molecule type" value="Genomic_DNA"/>
</dbReference>
<evidence type="ECO:0000259" key="3">
    <source>
        <dbReference type="Pfam" id="PF00382"/>
    </source>
</evidence>
<gene>
    <name evidence="4" type="ORF">C463_08804</name>
</gene>
<feature type="domain" description="Transcription factor TFIIB cyclin-like" evidence="3">
    <location>
        <begin position="88"/>
        <end position="167"/>
    </location>
</feature>
<dbReference type="STRING" id="1227465.C463_08804"/>
<dbReference type="PATRIC" id="fig|1227465.4.peg.1727"/>
<dbReference type="InterPro" id="IPR013150">
    <property type="entry name" value="TFIIB_cyclin"/>
</dbReference>
<evidence type="ECO:0000256" key="2">
    <source>
        <dbReference type="ARBA" id="ARBA00023163"/>
    </source>
</evidence>
<reference evidence="4 5" key="1">
    <citation type="journal article" date="2014" name="PLoS Genet.">
        <title>Phylogenetically driven sequencing of extremely halophilic archaea reveals strategies for static and dynamic osmo-response.</title>
        <authorList>
            <person name="Becker E.A."/>
            <person name="Seitzer P.M."/>
            <person name="Tritt A."/>
            <person name="Larsen D."/>
            <person name="Krusor M."/>
            <person name="Yao A.I."/>
            <person name="Wu D."/>
            <person name="Madern D."/>
            <person name="Eisen J.A."/>
            <person name="Darling A.E."/>
            <person name="Facciotti M.T."/>
        </authorList>
    </citation>
    <scope>NUCLEOTIDE SEQUENCE [LARGE SCALE GENOMIC DNA]</scope>
    <source>
        <strain evidence="4 5">DSM 19288</strain>
    </source>
</reference>
<dbReference type="SUPFAM" id="SSF47954">
    <property type="entry name" value="Cyclin-like"/>
    <property type="match status" value="2"/>
</dbReference>
<evidence type="ECO:0000313" key="5">
    <source>
        <dbReference type="Proteomes" id="UP000011586"/>
    </source>
</evidence>
<feature type="domain" description="Transcription factor TFIIB cyclin-like" evidence="3">
    <location>
        <begin position="2"/>
        <end position="78"/>
    </location>
</feature>
<accession>M0E7K3</accession>
<dbReference type="InterPro" id="IPR036915">
    <property type="entry name" value="Cyclin-like_sf"/>
</dbReference>
<organism evidence="4 5">
    <name type="scientific">Halorubrum californiense DSM 19288</name>
    <dbReference type="NCBI Taxonomy" id="1227465"/>
    <lineage>
        <taxon>Archaea</taxon>
        <taxon>Methanobacteriati</taxon>
        <taxon>Methanobacteriota</taxon>
        <taxon>Stenosarchaea group</taxon>
        <taxon>Halobacteria</taxon>
        <taxon>Halobacteriales</taxon>
        <taxon>Haloferacaceae</taxon>
        <taxon>Halorubrum</taxon>
    </lineage>
</organism>
<dbReference type="GO" id="GO:0097550">
    <property type="term" value="C:transcription preinitiation complex"/>
    <property type="evidence" value="ECO:0007669"/>
    <property type="project" value="TreeGrafter"/>
</dbReference>
<dbReference type="PANTHER" id="PTHR11618:SF13">
    <property type="entry name" value="TRANSCRIPTION INITIATION FACTOR IIB"/>
    <property type="match status" value="1"/>
</dbReference>
<dbReference type="PRINTS" id="PR00685">
    <property type="entry name" value="TIFACTORIIB"/>
</dbReference>
<dbReference type="Proteomes" id="UP000011586">
    <property type="component" value="Unassembled WGS sequence"/>
</dbReference>
<dbReference type="GO" id="GO:0003743">
    <property type="term" value="F:translation initiation factor activity"/>
    <property type="evidence" value="ECO:0007669"/>
    <property type="project" value="UniProtKB-KW"/>
</dbReference>
<keyword evidence="1" id="KW-0805">Transcription regulation</keyword>